<dbReference type="EMBL" id="QSBY01000004">
    <property type="protein sequence ID" value="RHW72675.1"/>
    <property type="molecule type" value="Genomic_DNA"/>
</dbReference>
<feature type="compositionally biased region" description="Polar residues" evidence="1">
    <location>
        <begin position="7"/>
        <end position="21"/>
    </location>
</feature>
<feature type="region of interest" description="Disordered" evidence="1">
    <location>
        <begin position="1"/>
        <end position="21"/>
    </location>
</feature>
<protein>
    <submittedName>
        <fullName evidence="2">Uncharacterized protein</fullName>
    </submittedName>
</protein>
<evidence type="ECO:0000313" key="2">
    <source>
        <dbReference type="EMBL" id="RHW72675.1"/>
    </source>
</evidence>
<evidence type="ECO:0000256" key="1">
    <source>
        <dbReference type="SAM" id="MobiDB-lite"/>
    </source>
</evidence>
<reference evidence="2 3" key="1">
    <citation type="submission" date="2018-09" db="EMBL/GenBank/DDBJ databases">
        <title>whole genome sequence of T. equiperdum IVM-t1 strain.</title>
        <authorList>
            <person name="Suganuma K."/>
        </authorList>
    </citation>
    <scope>NUCLEOTIDE SEQUENCE [LARGE SCALE GENOMIC DNA]</scope>
    <source>
        <strain evidence="2 3">IVM-t1</strain>
    </source>
</reference>
<organism evidence="2 3">
    <name type="scientific">Trypanosoma brucei equiperdum</name>
    <dbReference type="NCBI Taxonomy" id="630700"/>
    <lineage>
        <taxon>Eukaryota</taxon>
        <taxon>Discoba</taxon>
        <taxon>Euglenozoa</taxon>
        <taxon>Kinetoplastea</taxon>
        <taxon>Metakinetoplastina</taxon>
        <taxon>Trypanosomatida</taxon>
        <taxon>Trypanosomatidae</taxon>
        <taxon>Trypanosoma</taxon>
    </lineage>
</organism>
<comment type="caution">
    <text evidence="2">The sequence shown here is derived from an EMBL/GenBank/DDBJ whole genome shotgun (WGS) entry which is preliminary data.</text>
</comment>
<gene>
    <name evidence="2" type="ORF">DPX39_040064900</name>
</gene>
<accession>A0A3L6L8U1</accession>
<name>A0A3L6L8U1_9TRYP</name>
<proteinExistence type="predicted"/>
<sequence length="133" mass="15149">MPLGTDGTPQRQQQQRKSTVDSAVALIESDSELMALFFRHISACPPHGPFKHYSALTFTERVRHWFPTHAPARAAEMGDAITPAVVLQLMEKYYDTKHLRSWPLLYVPAQIHLKDVDALIEKQESLKPERVTD</sequence>
<dbReference type="AlphaFoldDB" id="A0A3L6L8U1"/>
<evidence type="ECO:0000313" key="3">
    <source>
        <dbReference type="Proteomes" id="UP000266743"/>
    </source>
</evidence>
<dbReference type="Proteomes" id="UP000266743">
    <property type="component" value="Chromosome 4"/>
</dbReference>